<dbReference type="SUPFAM" id="SSF101941">
    <property type="entry name" value="NAC domain"/>
    <property type="match status" value="1"/>
</dbReference>
<dbReference type="EMBL" id="KV005131">
    <property type="protein sequence ID" value="KZV34223.1"/>
    <property type="molecule type" value="Genomic_DNA"/>
</dbReference>
<keyword evidence="3" id="KW-0804">Transcription</keyword>
<dbReference type="OrthoDB" id="1625833at2759"/>
<accession>A0A2Z7BIF3</accession>
<dbReference type="InterPro" id="IPR003441">
    <property type="entry name" value="NAC-dom"/>
</dbReference>
<dbReference type="GO" id="GO:0006355">
    <property type="term" value="P:regulation of DNA-templated transcription"/>
    <property type="evidence" value="ECO:0007669"/>
    <property type="project" value="InterPro"/>
</dbReference>
<keyword evidence="2" id="KW-0238">DNA-binding</keyword>
<keyword evidence="1" id="KW-0805">Transcription regulation</keyword>
<feature type="region of interest" description="Disordered" evidence="5">
    <location>
        <begin position="231"/>
        <end position="250"/>
    </location>
</feature>
<organism evidence="7 8">
    <name type="scientific">Dorcoceras hygrometricum</name>
    <dbReference type="NCBI Taxonomy" id="472368"/>
    <lineage>
        <taxon>Eukaryota</taxon>
        <taxon>Viridiplantae</taxon>
        <taxon>Streptophyta</taxon>
        <taxon>Embryophyta</taxon>
        <taxon>Tracheophyta</taxon>
        <taxon>Spermatophyta</taxon>
        <taxon>Magnoliopsida</taxon>
        <taxon>eudicotyledons</taxon>
        <taxon>Gunneridae</taxon>
        <taxon>Pentapetalae</taxon>
        <taxon>asterids</taxon>
        <taxon>lamiids</taxon>
        <taxon>Lamiales</taxon>
        <taxon>Gesneriaceae</taxon>
        <taxon>Didymocarpoideae</taxon>
        <taxon>Trichosporeae</taxon>
        <taxon>Loxocarpinae</taxon>
        <taxon>Dorcoceras</taxon>
    </lineage>
</organism>
<dbReference type="PANTHER" id="PTHR31744">
    <property type="entry name" value="PROTEIN CUP-SHAPED COTYLEDON 2-RELATED"/>
    <property type="match status" value="1"/>
</dbReference>
<dbReference type="Gene3D" id="2.170.150.80">
    <property type="entry name" value="NAC domain"/>
    <property type="match status" value="1"/>
</dbReference>
<name>A0A2Z7BIF3_9LAMI</name>
<evidence type="ECO:0000256" key="3">
    <source>
        <dbReference type="ARBA" id="ARBA00023163"/>
    </source>
</evidence>
<dbReference type="Proteomes" id="UP000250235">
    <property type="component" value="Unassembled WGS sequence"/>
</dbReference>
<evidence type="ECO:0000256" key="4">
    <source>
        <dbReference type="ARBA" id="ARBA00023242"/>
    </source>
</evidence>
<evidence type="ECO:0000313" key="7">
    <source>
        <dbReference type="EMBL" id="KZV34223.1"/>
    </source>
</evidence>
<evidence type="ECO:0000313" key="8">
    <source>
        <dbReference type="Proteomes" id="UP000250235"/>
    </source>
</evidence>
<evidence type="ECO:0000256" key="1">
    <source>
        <dbReference type="ARBA" id="ARBA00023015"/>
    </source>
</evidence>
<keyword evidence="8" id="KW-1185">Reference proteome</keyword>
<sequence length="372" mass="41892">MCPPAEPSSPAEIGQLLNDEQSFLWLDRYNRGFSLPSNVLADMSPFQYHPSNLPEGIWYLVDANEKKDSVYGFWKDKGEACKIYSNSSISGWRVSLEYFEGQAPHGQRTDWLMHQHKITLKELFYKDKPKELRSLCKVFLFKESESIPDNESHRSQNSKSVVGSKPIIEVASVIPDINSTHVQDSENESNAKMKCDAGLLPLTDVTLDFSPEDFSQLECFSRGDYLELDDLRDDPESNFSSSQNSSCPSKLSDEYFDSLALLQDLEKEDNTPRHHFTHSVRSDHAIIQPPSSGSGLSLASLNERLRVERAPESTAKRHISDSRNEGPSDLSYSSSSPSASHTNASSDGEKKTSRSQSGRMKKLKRYFCFKPS</sequence>
<dbReference type="InterPro" id="IPR036093">
    <property type="entry name" value="NAC_dom_sf"/>
</dbReference>
<dbReference type="AlphaFoldDB" id="A0A2Z7BIF3"/>
<evidence type="ECO:0000256" key="5">
    <source>
        <dbReference type="SAM" id="MobiDB-lite"/>
    </source>
</evidence>
<feature type="compositionally biased region" description="Basic and acidic residues" evidence="5">
    <location>
        <begin position="303"/>
        <end position="326"/>
    </location>
</feature>
<feature type="compositionally biased region" description="Basic residues" evidence="5">
    <location>
        <begin position="359"/>
        <end position="372"/>
    </location>
</feature>
<protein>
    <recommendedName>
        <fullName evidence="6">NAC domain-containing protein</fullName>
    </recommendedName>
</protein>
<proteinExistence type="predicted"/>
<dbReference type="PROSITE" id="PS51005">
    <property type="entry name" value="NAC"/>
    <property type="match status" value="1"/>
</dbReference>
<keyword evidence="4" id="KW-0539">Nucleus</keyword>
<dbReference type="Pfam" id="PF02365">
    <property type="entry name" value="NAM"/>
    <property type="match status" value="1"/>
</dbReference>
<feature type="region of interest" description="Disordered" evidence="5">
    <location>
        <begin position="273"/>
        <end position="372"/>
    </location>
</feature>
<feature type="compositionally biased region" description="Low complexity" evidence="5">
    <location>
        <begin position="328"/>
        <end position="346"/>
    </location>
</feature>
<reference evidence="7 8" key="1">
    <citation type="journal article" date="2015" name="Proc. Natl. Acad. Sci. U.S.A.">
        <title>The resurrection genome of Boea hygrometrica: A blueprint for survival of dehydration.</title>
        <authorList>
            <person name="Xiao L."/>
            <person name="Yang G."/>
            <person name="Zhang L."/>
            <person name="Yang X."/>
            <person name="Zhao S."/>
            <person name="Ji Z."/>
            <person name="Zhou Q."/>
            <person name="Hu M."/>
            <person name="Wang Y."/>
            <person name="Chen M."/>
            <person name="Xu Y."/>
            <person name="Jin H."/>
            <person name="Xiao X."/>
            <person name="Hu G."/>
            <person name="Bao F."/>
            <person name="Hu Y."/>
            <person name="Wan P."/>
            <person name="Li L."/>
            <person name="Deng X."/>
            <person name="Kuang T."/>
            <person name="Xiang C."/>
            <person name="Zhu J.K."/>
            <person name="Oliver M.J."/>
            <person name="He Y."/>
        </authorList>
    </citation>
    <scope>NUCLEOTIDE SEQUENCE [LARGE SCALE GENOMIC DNA]</scope>
    <source>
        <strain evidence="8">cv. XS01</strain>
    </source>
</reference>
<evidence type="ECO:0000259" key="6">
    <source>
        <dbReference type="PROSITE" id="PS51005"/>
    </source>
</evidence>
<gene>
    <name evidence="7" type="ORF">F511_21708</name>
</gene>
<feature type="compositionally biased region" description="Low complexity" evidence="5">
    <location>
        <begin position="237"/>
        <end position="250"/>
    </location>
</feature>
<dbReference type="GO" id="GO:0003677">
    <property type="term" value="F:DNA binding"/>
    <property type="evidence" value="ECO:0007669"/>
    <property type="project" value="UniProtKB-KW"/>
</dbReference>
<feature type="compositionally biased region" description="Low complexity" evidence="5">
    <location>
        <begin position="291"/>
        <end position="301"/>
    </location>
</feature>
<feature type="domain" description="NAC" evidence="6">
    <location>
        <begin position="8"/>
        <end position="141"/>
    </location>
</feature>
<evidence type="ECO:0000256" key="2">
    <source>
        <dbReference type="ARBA" id="ARBA00023125"/>
    </source>
</evidence>